<proteinExistence type="inferred from homology"/>
<dbReference type="FunFam" id="3.40.50.12780:FF:000003">
    <property type="entry name" value="Long-chain-fatty-acid--CoA ligase FadD"/>
    <property type="match status" value="1"/>
</dbReference>
<dbReference type="Gene3D" id="3.40.50.980">
    <property type="match status" value="2"/>
</dbReference>
<evidence type="ECO:0000256" key="1">
    <source>
        <dbReference type="ARBA" id="ARBA00006432"/>
    </source>
</evidence>
<dbReference type="Gene3D" id="3.30.300.30">
    <property type="match status" value="1"/>
</dbReference>
<gene>
    <name evidence="7" type="primary">fadD</name>
    <name evidence="7" type="ordered locus">BCA_4632</name>
</gene>
<dbReference type="InterPro" id="IPR025110">
    <property type="entry name" value="AMP-bd_C"/>
</dbReference>
<evidence type="ECO:0000259" key="6">
    <source>
        <dbReference type="Pfam" id="PF13193"/>
    </source>
</evidence>
<dbReference type="PROSITE" id="PS00455">
    <property type="entry name" value="AMP_BINDING"/>
    <property type="match status" value="1"/>
</dbReference>
<dbReference type="KEGG" id="bcx:BCA_4632"/>
<dbReference type="Pfam" id="PF00501">
    <property type="entry name" value="AMP-binding"/>
    <property type="match status" value="1"/>
</dbReference>
<dbReference type="PANTHER" id="PTHR43767">
    <property type="entry name" value="LONG-CHAIN-FATTY-ACID--COA LIGASE"/>
    <property type="match status" value="1"/>
</dbReference>
<dbReference type="Gene3D" id="2.30.38.10">
    <property type="entry name" value="Luciferase, Domain 3"/>
    <property type="match status" value="1"/>
</dbReference>
<evidence type="ECO:0000256" key="4">
    <source>
        <dbReference type="ARBA" id="ARBA00022840"/>
    </source>
</evidence>
<feature type="domain" description="AMP-binding enzyme C-terminal" evidence="6">
    <location>
        <begin position="487"/>
        <end position="562"/>
    </location>
</feature>
<dbReference type="EC" id="6.2.1.3" evidence="7"/>
<dbReference type="GO" id="GO:0004467">
    <property type="term" value="F:long-chain fatty acid-CoA ligase activity"/>
    <property type="evidence" value="ECO:0007669"/>
    <property type="project" value="UniProtKB-EC"/>
</dbReference>
<accession>A0A158RMY4</accession>
<evidence type="ECO:0000313" key="7">
    <source>
        <dbReference type="EMBL" id="ACO28571.1"/>
    </source>
</evidence>
<reference evidence="7 8" key="1">
    <citation type="submission" date="2009-02" db="EMBL/GenBank/DDBJ databases">
        <title>Genome sequence of Bacillus cereus 03BB102.</title>
        <authorList>
            <person name="Dodson R.J."/>
            <person name="Jackson P."/>
            <person name="Munk A.C."/>
            <person name="Brettin T."/>
            <person name="Bruce D."/>
            <person name="Detter C."/>
            <person name="Tapia R."/>
            <person name="Han C."/>
            <person name="Sutton G."/>
            <person name="Sims D."/>
        </authorList>
    </citation>
    <scope>NUCLEOTIDE SEQUENCE [LARGE SCALE GENOMIC DNA]</scope>
    <source>
        <strain evidence="7 8">03BB102</strain>
    </source>
</reference>
<dbReference type="Proteomes" id="UP000002210">
    <property type="component" value="Chromosome"/>
</dbReference>
<dbReference type="InterPro" id="IPR000873">
    <property type="entry name" value="AMP-dep_synth/lig_dom"/>
</dbReference>
<evidence type="ECO:0000259" key="5">
    <source>
        <dbReference type="Pfam" id="PF00501"/>
    </source>
</evidence>
<keyword evidence="4" id="KW-0067">ATP-binding</keyword>
<dbReference type="InterPro" id="IPR020845">
    <property type="entry name" value="AMP-binding_CS"/>
</dbReference>
<protein>
    <submittedName>
        <fullName evidence="7">Long-chain-fatty-acid--CoA ligase</fullName>
        <ecNumber evidence="7">6.2.1.3</ecNumber>
    </submittedName>
</protein>
<feature type="domain" description="AMP-dependent synthetase/ligase" evidence="5">
    <location>
        <begin position="50"/>
        <end position="437"/>
    </location>
</feature>
<keyword evidence="2" id="KW-0474">Menaquinone biosynthesis</keyword>
<dbReference type="CDD" id="cd05936">
    <property type="entry name" value="FC-FACS_FadD_like"/>
    <property type="match status" value="1"/>
</dbReference>
<dbReference type="NCBIfam" id="NF005220">
    <property type="entry name" value="PRK06710.1"/>
    <property type="match status" value="1"/>
</dbReference>
<evidence type="ECO:0000256" key="2">
    <source>
        <dbReference type="ARBA" id="ARBA00022428"/>
    </source>
</evidence>
<organism evidence="7 8">
    <name type="scientific">Bacillus cereus (strain 03BB102)</name>
    <dbReference type="NCBI Taxonomy" id="572264"/>
    <lineage>
        <taxon>Bacteria</taxon>
        <taxon>Bacillati</taxon>
        <taxon>Bacillota</taxon>
        <taxon>Bacilli</taxon>
        <taxon>Bacillales</taxon>
        <taxon>Bacillaceae</taxon>
        <taxon>Bacillus</taxon>
        <taxon>Bacillus cereus group</taxon>
    </lineage>
</organism>
<dbReference type="PANTHER" id="PTHR43767:SF9">
    <property type="entry name" value="LONG-CHAIN-FATTY-ACID--COA LIGASE"/>
    <property type="match status" value="1"/>
</dbReference>
<keyword evidence="3 7" id="KW-0436">Ligase</keyword>
<evidence type="ECO:0000313" key="8">
    <source>
        <dbReference type="Proteomes" id="UP000002210"/>
    </source>
</evidence>
<dbReference type="InterPro" id="IPR045851">
    <property type="entry name" value="AMP-bd_C_sf"/>
</dbReference>
<dbReference type="NCBIfam" id="NF004837">
    <property type="entry name" value="PRK06187.1"/>
    <property type="match status" value="1"/>
</dbReference>
<dbReference type="SUPFAM" id="SSF56801">
    <property type="entry name" value="Acetyl-CoA synthetase-like"/>
    <property type="match status" value="1"/>
</dbReference>
<dbReference type="GO" id="GO:0009234">
    <property type="term" value="P:menaquinone biosynthetic process"/>
    <property type="evidence" value="ECO:0007669"/>
    <property type="project" value="UniProtKB-KW"/>
</dbReference>
<dbReference type="FunFam" id="3.30.300.30:FF:000008">
    <property type="entry name" value="2,3-dihydroxybenzoate-AMP ligase"/>
    <property type="match status" value="1"/>
</dbReference>
<dbReference type="AlphaFoldDB" id="A0A158RMY4"/>
<keyword evidence="4" id="KW-0547">Nucleotide-binding</keyword>
<dbReference type="GO" id="GO:0005524">
    <property type="term" value="F:ATP binding"/>
    <property type="evidence" value="ECO:0007669"/>
    <property type="project" value="UniProtKB-KW"/>
</dbReference>
<evidence type="ECO:0000256" key="3">
    <source>
        <dbReference type="ARBA" id="ARBA00022598"/>
    </source>
</evidence>
<dbReference type="InterPro" id="IPR050237">
    <property type="entry name" value="ATP-dep_AMP-bd_enzyme"/>
</dbReference>
<comment type="similarity">
    <text evidence="1">Belongs to the ATP-dependent AMP-binding enzyme family.</text>
</comment>
<dbReference type="EMBL" id="CP001407">
    <property type="protein sequence ID" value="ACO28571.1"/>
    <property type="molecule type" value="Genomic_DNA"/>
</dbReference>
<name>A0A158RMY4_BACC3</name>
<dbReference type="Pfam" id="PF13193">
    <property type="entry name" value="AMP-binding_C"/>
    <property type="match status" value="1"/>
</dbReference>
<sequence>MKTTIMNEHSFIFYVFEGGMKVEKPWLKSYPEEIPSTISYDIQPLHKYVEQMASRYPEKKALHFLGKDITFSVFHDKVKRFANYLQKLGVEKGDRVAIMLPNCPQAVIGYYGTLLAGGIVVQTNPLYTERELEYQLHDSGAKVILCLDLVFPRVTNVQSATKIEHVIVTRIADFLPFPKNLLYPFVQKKQSNLVVKVSESETIHLWNSVEKEVNTGVEVPCDPENDLALLQYTGGTTGFPKGVMLTHKNLVSNTLMGVQWLYNCKEGEEVVLGVLPFFHVYGMTAVMNLSIMQGYKMVLIPKFDMKMVFEAIKKHKVTLFPGAPTIYIALLNSPLLKEYDISSIRACISGSAPLPVEVQEKFETVTGGKLVEGYGLTESSPVTHSNFLWEKRVPGSIGVPWPDTEAMIMSLETGEALPPGEIGEIVVKGPQIMKGYWNKPEETAAVLQDGWLHTGDVGYMDEDGFFYVKDRKKDMIVASGFNVYPREVEEVLYEHEKVQEVVTIGVPDPYRGETVKAFVVLKEGTECSEEELNQFARKYLAAYKVPKVYEFRDELPKTTVGKILRRVLIEEEKRKNEDEQTG</sequence>